<evidence type="ECO:0000313" key="3">
    <source>
        <dbReference type="Proteomes" id="UP000758168"/>
    </source>
</evidence>
<organism evidence="2 3">
    <name type="scientific">Microlunatus capsulatus</name>
    <dbReference type="NCBI Taxonomy" id="99117"/>
    <lineage>
        <taxon>Bacteria</taxon>
        <taxon>Bacillati</taxon>
        <taxon>Actinomycetota</taxon>
        <taxon>Actinomycetes</taxon>
        <taxon>Propionibacteriales</taxon>
        <taxon>Propionibacteriaceae</taxon>
        <taxon>Microlunatus</taxon>
    </lineage>
</organism>
<comment type="caution">
    <text evidence="2">The sequence shown here is derived from an EMBL/GenBank/DDBJ whole genome shotgun (WGS) entry which is preliminary data.</text>
</comment>
<dbReference type="EMBL" id="JAGIOB010000001">
    <property type="protein sequence ID" value="MBP2418321.1"/>
    <property type="molecule type" value="Genomic_DNA"/>
</dbReference>
<dbReference type="RefSeq" id="WP_210057726.1">
    <property type="nucleotide sequence ID" value="NZ_BAAAMH010000033.1"/>
</dbReference>
<proteinExistence type="predicted"/>
<gene>
    <name evidence="2" type="ORF">JOF54_003243</name>
</gene>
<keyword evidence="3" id="KW-1185">Reference proteome</keyword>
<accession>A0ABS4ZB97</accession>
<dbReference type="InterPro" id="IPR002669">
    <property type="entry name" value="UreD"/>
</dbReference>
<evidence type="ECO:0000256" key="1">
    <source>
        <dbReference type="ARBA" id="ARBA00023186"/>
    </source>
</evidence>
<dbReference type="Proteomes" id="UP000758168">
    <property type="component" value="Unassembled WGS sequence"/>
</dbReference>
<name>A0ABS4ZB97_9ACTN</name>
<dbReference type="Pfam" id="PF01774">
    <property type="entry name" value="UreD"/>
    <property type="match status" value="1"/>
</dbReference>
<reference evidence="2 3" key="1">
    <citation type="submission" date="2021-03" db="EMBL/GenBank/DDBJ databases">
        <title>Sequencing the genomes of 1000 actinobacteria strains.</title>
        <authorList>
            <person name="Klenk H.-P."/>
        </authorList>
    </citation>
    <scope>NUCLEOTIDE SEQUENCE [LARGE SCALE GENOMIC DNA]</scope>
    <source>
        <strain evidence="2 3">DSM 12936</strain>
    </source>
</reference>
<sequence length="248" mass="26228">MLLPSAPVARAAPTVVQVRRERGRLRTVLRGGLLRPQRLHGPPDRCRVGLLASTALLLGGDVVELEVDVGPGVTLDLVDVAGTVAYDGRGEPAGWRVEVRVADGGRLRWAGEPFVVADGADVSRALLLDVADGGRALLRETLVLGRTGQLGGRLRSATTARRGGRPVLVEDTVLDPATHRRLPGMLGDLRVLDSLLAVGEELPDAPAGPTGHRPSRFALVEPGCWLGRALLPDLASSPLHRWWAAATA</sequence>
<keyword evidence="1" id="KW-0143">Chaperone</keyword>
<protein>
    <submittedName>
        <fullName evidence="2">Urease accessory protein</fullName>
    </submittedName>
</protein>
<evidence type="ECO:0000313" key="2">
    <source>
        <dbReference type="EMBL" id="MBP2418321.1"/>
    </source>
</evidence>